<dbReference type="Proteomes" id="UP000198638">
    <property type="component" value="Unassembled WGS sequence"/>
</dbReference>
<name>A0A1H4HH14_9BURK</name>
<keyword evidence="1" id="KW-0812">Transmembrane</keyword>
<feature type="transmembrane region" description="Helical" evidence="1">
    <location>
        <begin position="20"/>
        <end position="40"/>
    </location>
</feature>
<reference evidence="3" key="1">
    <citation type="submission" date="2016-10" db="EMBL/GenBank/DDBJ databases">
        <authorList>
            <person name="Varghese N."/>
            <person name="Submissions S."/>
        </authorList>
    </citation>
    <scope>NUCLEOTIDE SEQUENCE [LARGE SCALE GENOMIC DNA]</scope>
    <source>
        <strain evidence="3">LMG 24000</strain>
    </source>
</reference>
<evidence type="ECO:0000313" key="2">
    <source>
        <dbReference type="EMBL" id="SEB21104.1"/>
    </source>
</evidence>
<dbReference type="AlphaFoldDB" id="A0A1H4HH14"/>
<keyword evidence="3" id="KW-1185">Reference proteome</keyword>
<organism evidence="2 3">
    <name type="scientific">Paraburkholderia sartisoli</name>
    <dbReference type="NCBI Taxonomy" id="83784"/>
    <lineage>
        <taxon>Bacteria</taxon>
        <taxon>Pseudomonadati</taxon>
        <taxon>Pseudomonadota</taxon>
        <taxon>Betaproteobacteria</taxon>
        <taxon>Burkholderiales</taxon>
        <taxon>Burkholderiaceae</taxon>
        <taxon>Paraburkholderia</taxon>
    </lineage>
</organism>
<protein>
    <submittedName>
        <fullName evidence="2">Uncharacterized protein</fullName>
    </submittedName>
</protein>
<evidence type="ECO:0000256" key="1">
    <source>
        <dbReference type="SAM" id="Phobius"/>
    </source>
</evidence>
<gene>
    <name evidence="2" type="ORF">SAMN05192564_10936</name>
</gene>
<dbReference type="EMBL" id="FNRQ01000009">
    <property type="protein sequence ID" value="SEB21104.1"/>
    <property type="molecule type" value="Genomic_DNA"/>
</dbReference>
<evidence type="ECO:0000313" key="3">
    <source>
        <dbReference type="Proteomes" id="UP000198638"/>
    </source>
</evidence>
<keyword evidence="1" id="KW-0472">Membrane</keyword>
<dbReference type="STRING" id="83784.SAMN05192564_10936"/>
<keyword evidence="1" id="KW-1133">Transmembrane helix</keyword>
<sequence length="400" mass="44010">MLLGAFAILMLWPRNEPDRTAWFWFCLSIYPAGISAFIVSRRFSVYEGRRLDAQDWNAARERYVDGVFAQAAVPLVVLGAACRFVDDDKRNSAEAIAERTVVLKAQPSIAQPGTVTARWFSPPAVDRSKWQRGPDTVRQSQILEWLFERLIDQLAETVQGLPTALPLTVQLSVAADALEVSASAVWKKCWRGRELRPAQVRMERADPKLMSVDTWLDSNDPMVRKHATLRVTIQLNSILNRNPPHGSAEAGAALLFVPEEISKLYEPKPIAFVHRPMSGSLDELDHVLTYALRWGKSERASVRRLWLSGVDTNGVAPLHAALNDVDVTPGRAEPLLEMDMDFTVGNSGAAASLLSLACAAASASSFGAKQLLVEQRGNDVVLAVIAPASLQKNRRPDPSA</sequence>
<accession>A0A1H4HH14</accession>
<proteinExistence type="predicted"/>